<comment type="subcellular location">
    <subcellularLocation>
        <location evidence="1">Host cell</location>
    </subcellularLocation>
    <subcellularLocation>
        <location evidence="2">Secreted</location>
    </subcellularLocation>
</comment>
<evidence type="ECO:0000256" key="3">
    <source>
        <dbReference type="ARBA" id="ARBA00022525"/>
    </source>
</evidence>
<dbReference type="OrthoDB" id="126904at2759"/>
<organism evidence="6 7">
    <name type="scientific">Phytophthora megakarya</name>
    <dbReference type="NCBI Taxonomy" id="4795"/>
    <lineage>
        <taxon>Eukaryota</taxon>
        <taxon>Sar</taxon>
        <taxon>Stramenopiles</taxon>
        <taxon>Oomycota</taxon>
        <taxon>Peronosporomycetes</taxon>
        <taxon>Peronosporales</taxon>
        <taxon>Peronosporaceae</taxon>
        <taxon>Phytophthora</taxon>
    </lineage>
</organism>
<dbReference type="SUPFAM" id="SSF52540">
    <property type="entry name" value="P-loop containing nucleoside triphosphate hydrolases"/>
    <property type="match status" value="1"/>
</dbReference>
<evidence type="ECO:0000313" key="7">
    <source>
        <dbReference type="Proteomes" id="UP000198211"/>
    </source>
</evidence>
<evidence type="ECO:0000259" key="5">
    <source>
        <dbReference type="Pfam" id="PF20147"/>
    </source>
</evidence>
<dbReference type="InterPro" id="IPR027417">
    <property type="entry name" value="P-loop_NTPase"/>
</dbReference>
<evidence type="ECO:0000256" key="1">
    <source>
        <dbReference type="ARBA" id="ARBA00004340"/>
    </source>
</evidence>
<dbReference type="EMBL" id="NBNE01010873">
    <property type="protein sequence ID" value="OWY97076.1"/>
    <property type="molecule type" value="Genomic_DNA"/>
</dbReference>
<dbReference type="Proteomes" id="UP000198211">
    <property type="component" value="Unassembled WGS sequence"/>
</dbReference>
<keyword evidence="4" id="KW-0812">Transmembrane</keyword>
<accession>A0A225UX17</accession>
<reference evidence="7" key="1">
    <citation type="submission" date="2017-03" db="EMBL/GenBank/DDBJ databases">
        <title>Phytopthora megakarya and P. palmivora, two closely related causual agents of cacao black pod achieved similar genome size and gene model numbers by different mechanisms.</title>
        <authorList>
            <person name="Ali S."/>
            <person name="Shao J."/>
            <person name="Larry D.J."/>
            <person name="Kronmiller B."/>
            <person name="Shen D."/>
            <person name="Strem M.D."/>
            <person name="Melnick R.L."/>
            <person name="Guiltinan M.J."/>
            <person name="Tyler B.M."/>
            <person name="Meinhardt L.W."/>
            <person name="Bailey B.A."/>
        </authorList>
    </citation>
    <scope>NUCLEOTIDE SEQUENCE [LARGE SCALE GENOMIC DNA]</scope>
    <source>
        <strain evidence="7">zdho120</strain>
    </source>
</reference>
<feature type="transmembrane region" description="Helical" evidence="4">
    <location>
        <begin position="220"/>
        <end position="242"/>
    </location>
</feature>
<evidence type="ECO:0000313" key="6">
    <source>
        <dbReference type="EMBL" id="OWY97076.1"/>
    </source>
</evidence>
<name>A0A225UX17_9STRA</name>
<dbReference type="AlphaFoldDB" id="A0A225UX17"/>
<dbReference type="GO" id="GO:0043657">
    <property type="term" value="C:host cell"/>
    <property type="evidence" value="ECO:0007669"/>
    <property type="project" value="UniProtKB-SubCell"/>
</dbReference>
<dbReference type="InterPro" id="IPR045379">
    <property type="entry name" value="Crinkler_N"/>
</dbReference>
<feature type="domain" description="Crinkler effector protein N-terminal" evidence="5">
    <location>
        <begin position="2"/>
        <end position="95"/>
    </location>
</feature>
<dbReference type="Pfam" id="PF20147">
    <property type="entry name" value="Crinkler"/>
    <property type="match status" value="1"/>
</dbReference>
<keyword evidence="4" id="KW-1133">Transmembrane helix</keyword>
<comment type="caution">
    <text evidence="6">The sequence shown here is derived from an EMBL/GenBank/DDBJ whole genome shotgun (WGS) entry which is preliminary data.</text>
</comment>
<proteinExistence type="predicted"/>
<evidence type="ECO:0000256" key="4">
    <source>
        <dbReference type="SAM" id="Phobius"/>
    </source>
</evidence>
<evidence type="ECO:0000256" key="2">
    <source>
        <dbReference type="ARBA" id="ARBA00004613"/>
    </source>
</evidence>
<protein>
    <submittedName>
        <fullName evidence="6">Crinkler (CRN)</fullName>
    </submittedName>
</protein>
<keyword evidence="7" id="KW-1185">Reference proteome</keyword>
<gene>
    <name evidence="6" type="ORF">PHMEG_00032485</name>
</gene>
<keyword evidence="4" id="KW-0472">Membrane</keyword>
<dbReference type="CDD" id="cd01983">
    <property type="entry name" value="SIMIBI"/>
    <property type="match status" value="1"/>
</dbReference>
<dbReference type="GO" id="GO:0005576">
    <property type="term" value="C:extracellular region"/>
    <property type="evidence" value="ECO:0007669"/>
    <property type="project" value="UniProtKB-SubCell"/>
</dbReference>
<sequence length="421" mass="47128">MVKLFCAIVRFAGCSFPVDIDENETVGDLKKVIRDAKPNDLKDVDPDKLQLFLAKNKGKGSWVTEKDVEEGVNDTSNLKSLNVMREPLSMAGLSEKDVAFEVKVEHVKARTTPVNVLVVVPPSVGSKRPATEEAEGEIKRLKLVEPKTLTEFTPLSVNEDEFQLDKLSTIQASASPIVPTPTLHKFWEGFGEFPPHYLVRMEEVVFWKVIKPLMFGKHRIVLIGSPGVGKSCFLMLLAFYLACEMKKKVLVIRRVKAKNAVVFFDGQGSYARLLNLSSADIRAIRDQAQGALVLVDGFNQAAVEDNDKGYEPFHFLATSCQYDAKQSDESHIVVLPAWRQDDLLKYATLTDWVVETGLREVKRVNTPFQELVSEQYFYSGGSLREFCERIDCGVTTSLTAAKKNIIIGLSIGDFRWIRGMC</sequence>
<keyword evidence="3" id="KW-0964">Secreted</keyword>